<proteinExistence type="predicted"/>
<comment type="caution">
    <text evidence="1">The sequence shown here is derived from an EMBL/GenBank/DDBJ whole genome shotgun (WGS) entry which is preliminary data.</text>
</comment>
<reference evidence="1" key="1">
    <citation type="journal article" date="2015" name="Nature">
        <title>Complex archaea that bridge the gap between prokaryotes and eukaryotes.</title>
        <authorList>
            <person name="Spang A."/>
            <person name="Saw J.H."/>
            <person name="Jorgensen S.L."/>
            <person name="Zaremba-Niedzwiedzka K."/>
            <person name="Martijn J."/>
            <person name="Lind A.E."/>
            <person name="van Eijk R."/>
            <person name="Schleper C."/>
            <person name="Guy L."/>
            <person name="Ettema T.J."/>
        </authorList>
    </citation>
    <scope>NUCLEOTIDE SEQUENCE</scope>
</reference>
<name>A0A0F9RF28_9ZZZZ</name>
<dbReference type="EMBL" id="LAZR01002948">
    <property type="protein sequence ID" value="KKN23686.1"/>
    <property type="molecule type" value="Genomic_DNA"/>
</dbReference>
<dbReference type="AlphaFoldDB" id="A0A0F9RF28"/>
<sequence>MEKKEAIREWCVDKAIVLHSQQHSGSYGPEDIVKTAKEIEKYIKEE</sequence>
<protein>
    <submittedName>
        <fullName evidence="1">Uncharacterized protein</fullName>
    </submittedName>
</protein>
<evidence type="ECO:0000313" key="1">
    <source>
        <dbReference type="EMBL" id="KKN23686.1"/>
    </source>
</evidence>
<organism evidence="1">
    <name type="scientific">marine sediment metagenome</name>
    <dbReference type="NCBI Taxonomy" id="412755"/>
    <lineage>
        <taxon>unclassified sequences</taxon>
        <taxon>metagenomes</taxon>
        <taxon>ecological metagenomes</taxon>
    </lineage>
</organism>
<accession>A0A0F9RF28</accession>
<gene>
    <name evidence="1" type="ORF">LCGC14_0902450</name>
</gene>